<gene>
    <name evidence="3" type="ORF">GSPATT00009150001</name>
</gene>
<dbReference type="AlphaFoldDB" id="A0CPP1"/>
<feature type="compositionally biased region" description="Basic and acidic residues" evidence="1">
    <location>
        <begin position="476"/>
        <end position="487"/>
    </location>
</feature>
<accession>A0CPP1</accession>
<dbReference type="EMBL" id="CT868130">
    <property type="protein sequence ID" value="CAK72758.1"/>
    <property type="molecule type" value="Genomic_DNA"/>
</dbReference>
<dbReference type="Pfam" id="PF00566">
    <property type="entry name" value="RabGAP-TBC"/>
    <property type="match status" value="1"/>
</dbReference>
<sequence length="493" mass="58581">MNKKYTSSNLNPKILEDRDDINFGTSFIDVILDQNTFNDLTSFLDTGSLINFQLSSKVFKIRRWKKYFKKVIFQRLLQPLDHKLISQFIIDQKCQQFMYWDSVIDFKRLNLQYSHQYKYYSCQQSNEAANIQKDIDRTFSQHQYFKQIHNRQRLQRILIALSKIYEELGYIQGLNQIAGCFLISGLSEQQAFWIMYYILKKMKYATIFLEQFSQLKFLNFVVAVFLKNYVPNLSAQFLLNKIDIGIITTRWFLVIFGYDLPQKLLLQVWNLFLQKGIKILIKISISIFKLVSDFENIEDLYEMLKDDLFDLLDSNEQYQIKLIEYFKSFKITNRLVNELRSKFETNDESLTLVFDYTQKKHYWKKGGDSARSLISSFNEIISEIQEERDTFYQKSQSFLNVCFPRLINVNYLVASEGKKSLSIKIEKRPQLIKRQILSQQFQMSIPQSANGDQESNIYADEIQSKMSPNDDESDDTIDRNKSQDYKRSLNKHV</sequence>
<reference evidence="3 4" key="1">
    <citation type="journal article" date="2006" name="Nature">
        <title>Global trends of whole-genome duplications revealed by the ciliate Paramecium tetraurelia.</title>
        <authorList>
            <consortium name="Genoscope"/>
            <person name="Aury J.-M."/>
            <person name="Jaillon O."/>
            <person name="Duret L."/>
            <person name="Noel B."/>
            <person name="Jubin C."/>
            <person name="Porcel B.M."/>
            <person name="Segurens B."/>
            <person name="Daubin V."/>
            <person name="Anthouard V."/>
            <person name="Aiach N."/>
            <person name="Arnaiz O."/>
            <person name="Billaut A."/>
            <person name="Beisson J."/>
            <person name="Blanc I."/>
            <person name="Bouhouche K."/>
            <person name="Camara F."/>
            <person name="Duharcourt S."/>
            <person name="Guigo R."/>
            <person name="Gogendeau D."/>
            <person name="Katinka M."/>
            <person name="Keller A.-M."/>
            <person name="Kissmehl R."/>
            <person name="Klotz C."/>
            <person name="Koll F."/>
            <person name="Le Moue A."/>
            <person name="Lepere C."/>
            <person name="Malinsky S."/>
            <person name="Nowacki M."/>
            <person name="Nowak J.K."/>
            <person name="Plattner H."/>
            <person name="Poulain J."/>
            <person name="Ruiz F."/>
            <person name="Serrano V."/>
            <person name="Zagulski M."/>
            <person name="Dessen P."/>
            <person name="Betermier M."/>
            <person name="Weissenbach J."/>
            <person name="Scarpelli C."/>
            <person name="Schachter V."/>
            <person name="Sperling L."/>
            <person name="Meyer E."/>
            <person name="Cohen J."/>
            <person name="Wincker P."/>
        </authorList>
    </citation>
    <scope>NUCLEOTIDE SEQUENCE [LARGE SCALE GENOMIC DNA]</scope>
    <source>
        <strain evidence="3 4">Stock d4-2</strain>
    </source>
</reference>
<dbReference type="FunFam" id="1.10.8.270:FF:000101">
    <property type="entry name" value="Uncharacterized protein"/>
    <property type="match status" value="1"/>
</dbReference>
<dbReference type="Gene3D" id="1.10.472.80">
    <property type="entry name" value="Ypt/Rab-GAP domain of gyp1p, domain 3"/>
    <property type="match status" value="1"/>
</dbReference>
<dbReference type="FunFam" id="1.10.472.80:FF:000157">
    <property type="match status" value="1"/>
</dbReference>
<dbReference type="eggNOG" id="KOG1102">
    <property type="taxonomic scope" value="Eukaryota"/>
</dbReference>
<dbReference type="STRING" id="5888.A0CPP1"/>
<dbReference type="KEGG" id="ptm:GSPATT00009150001"/>
<evidence type="ECO:0000313" key="3">
    <source>
        <dbReference type="EMBL" id="CAK72758.1"/>
    </source>
</evidence>
<dbReference type="Proteomes" id="UP000000600">
    <property type="component" value="Unassembled WGS sequence"/>
</dbReference>
<evidence type="ECO:0000313" key="4">
    <source>
        <dbReference type="Proteomes" id="UP000000600"/>
    </source>
</evidence>
<dbReference type="OMA" id="IIDQKCQ"/>
<dbReference type="RefSeq" id="XP_001440155.1">
    <property type="nucleotide sequence ID" value="XM_001440118.1"/>
</dbReference>
<dbReference type="PANTHER" id="PTHR47219">
    <property type="entry name" value="RAB GTPASE-ACTIVATING PROTEIN 1-LIKE"/>
    <property type="match status" value="1"/>
</dbReference>
<proteinExistence type="predicted"/>
<keyword evidence="4" id="KW-1185">Reference proteome</keyword>
<feature type="region of interest" description="Disordered" evidence="1">
    <location>
        <begin position="448"/>
        <end position="493"/>
    </location>
</feature>
<dbReference type="Gene3D" id="1.10.8.270">
    <property type="entry name" value="putative rabgap domain of human tbc1 domain family member 14 like domains"/>
    <property type="match status" value="1"/>
</dbReference>
<feature type="domain" description="Rab-GAP TBC" evidence="2">
    <location>
        <begin position="90"/>
        <end position="276"/>
    </location>
</feature>
<dbReference type="SMART" id="SM00164">
    <property type="entry name" value="TBC"/>
    <property type="match status" value="1"/>
</dbReference>
<dbReference type="PROSITE" id="PS50086">
    <property type="entry name" value="TBC_RABGAP"/>
    <property type="match status" value="1"/>
</dbReference>
<dbReference type="GeneID" id="5025940"/>
<dbReference type="InterPro" id="IPR000195">
    <property type="entry name" value="Rab-GAP-TBC_dom"/>
</dbReference>
<evidence type="ECO:0000256" key="1">
    <source>
        <dbReference type="SAM" id="MobiDB-lite"/>
    </source>
</evidence>
<dbReference type="PANTHER" id="PTHR47219:SF9">
    <property type="entry name" value="GTPASE ACTIVATING PROTEIN AND CENTROSOME-ASSOCIATED, ISOFORM B"/>
    <property type="match status" value="1"/>
</dbReference>
<organism evidence="3 4">
    <name type="scientific">Paramecium tetraurelia</name>
    <dbReference type="NCBI Taxonomy" id="5888"/>
    <lineage>
        <taxon>Eukaryota</taxon>
        <taxon>Sar</taxon>
        <taxon>Alveolata</taxon>
        <taxon>Ciliophora</taxon>
        <taxon>Intramacronucleata</taxon>
        <taxon>Oligohymenophorea</taxon>
        <taxon>Peniculida</taxon>
        <taxon>Parameciidae</taxon>
        <taxon>Paramecium</taxon>
    </lineage>
</organism>
<protein>
    <recommendedName>
        <fullName evidence="2">Rab-GAP TBC domain-containing protein</fullName>
    </recommendedName>
</protein>
<dbReference type="InterPro" id="IPR050302">
    <property type="entry name" value="Rab_GAP_TBC_domain"/>
</dbReference>
<dbReference type="SUPFAM" id="SSF47923">
    <property type="entry name" value="Ypt/Rab-GAP domain of gyp1p"/>
    <property type="match status" value="2"/>
</dbReference>
<dbReference type="HOGENOM" id="CLU_589842_0_0_1"/>
<dbReference type="OrthoDB" id="431119at2759"/>
<name>A0CPP1_PARTE</name>
<dbReference type="InParanoid" id="A0CPP1"/>
<evidence type="ECO:0000259" key="2">
    <source>
        <dbReference type="PROSITE" id="PS50086"/>
    </source>
</evidence>
<dbReference type="InterPro" id="IPR035969">
    <property type="entry name" value="Rab-GAP_TBC_sf"/>
</dbReference>